<dbReference type="SUPFAM" id="SSF55347">
    <property type="entry name" value="Glyceraldehyde-3-phosphate dehydrogenase-like, C-terminal domain"/>
    <property type="match status" value="1"/>
</dbReference>
<dbReference type="PROSITE" id="PS51318">
    <property type="entry name" value="TAT"/>
    <property type="match status" value="1"/>
</dbReference>
<dbReference type="InterPro" id="IPR006311">
    <property type="entry name" value="TAT_signal"/>
</dbReference>
<evidence type="ECO:0000313" key="6">
    <source>
        <dbReference type="EMBL" id="GLR71652.1"/>
    </source>
</evidence>
<dbReference type="GO" id="GO:0016491">
    <property type="term" value="F:oxidoreductase activity"/>
    <property type="evidence" value="ECO:0007669"/>
    <property type="project" value="UniProtKB-KW"/>
</dbReference>
<dbReference type="InterPro" id="IPR055170">
    <property type="entry name" value="GFO_IDH_MocA-like_dom"/>
</dbReference>
<dbReference type="EMBL" id="BSOT01000006">
    <property type="protein sequence ID" value="GLR71652.1"/>
    <property type="molecule type" value="Genomic_DNA"/>
</dbReference>
<proteinExistence type="inferred from homology"/>
<evidence type="ECO:0000256" key="1">
    <source>
        <dbReference type="ARBA" id="ARBA00010928"/>
    </source>
</evidence>
<dbReference type="InterPro" id="IPR008354">
    <property type="entry name" value="Glc-Fru_OxRdtase_bac"/>
</dbReference>
<evidence type="ECO:0000259" key="4">
    <source>
        <dbReference type="Pfam" id="PF01408"/>
    </source>
</evidence>
<accession>A0AA37SXP6</accession>
<feature type="domain" description="GFO/IDH/MocA-like oxidoreductase" evidence="5">
    <location>
        <begin position="164"/>
        <end position="281"/>
    </location>
</feature>
<comment type="similarity">
    <text evidence="1">Belongs to the Gfo/Idh/MocA family.</text>
</comment>
<keyword evidence="2" id="KW-0732">Signal</keyword>
<dbReference type="AlphaFoldDB" id="A0AA37SXP6"/>
<dbReference type="Gene3D" id="3.30.360.10">
    <property type="entry name" value="Dihydrodipicolinate Reductase, domain 2"/>
    <property type="match status" value="1"/>
</dbReference>
<evidence type="ECO:0000256" key="2">
    <source>
        <dbReference type="ARBA" id="ARBA00022729"/>
    </source>
</evidence>
<dbReference type="Pfam" id="PF01408">
    <property type="entry name" value="GFO_IDH_MocA"/>
    <property type="match status" value="1"/>
</dbReference>
<gene>
    <name evidence="6" type="primary">gfo</name>
    <name evidence="6" type="ORF">GCM10007852_25600</name>
</gene>
<dbReference type="PANTHER" id="PTHR22604:SF105">
    <property type="entry name" value="TRANS-1,2-DIHYDROBENZENE-1,2-DIOL DEHYDROGENASE"/>
    <property type="match status" value="1"/>
</dbReference>
<dbReference type="Proteomes" id="UP001156601">
    <property type="component" value="Unassembled WGS sequence"/>
</dbReference>
<feature type="domain" description="Gfo/Idh/MocA-like oxidoreductase N-terminal" evidence="4">
    <location>
        <begin position="32"/>
        <end position="155"/>
    </location>
</feature>
<dbReference type="GO" id="GO:0000166">
    <property type="term" value="F:nucleotide binding"/>
    <property type="evidence" value="ECO:0007669"/>
    <property type="project" value="InterPro"/>
</dbReference>
<dbReference type="InterPro" id="IPR050984">
    <property type="entry name" value="Gfo/Idh/MocA_domain"/>
</dbReference>
<dbReference type="SUPFAM" id="SSF51735">
    <property type="entry name" value="NAD(P)-binding Rossmann-fold domains"/>
    <property type="match status" value="1"/>
</dbReference>
<reference evidence="6" key="1">
    <citation type="journal article" date="2014" name="Int. J. Syst. Evol. Microbiol.">
        <title>Complete genome sequence of Corynebacterium casei LMG S-19264T (=DSM 44701T), isolated from a smear-ripened cheese.</title>
        <authorList>
            <consortium name="US DOE Joint Genome Institute (JGI-PGF)"/>
            <person name="Walter F."/>
            <person name="Albersmeier A."/>
            <person name="Kalinowski J."/>
            <person name="Ruckert C."/>
        </authorList>
    </citation>
    <scope>NUCLEOTIDE SEQUENCE</scope>
    <source>
        <strain evidence="6">NBRC 110023</strain>
    </source>
</reference>
<organism evidence="6 7">
    <name type="scientific">Agaribacter marinus</name>
    <dbReference type="NCBI Taxonomy" id="1431249"/>
    <lineage>
        <taxon>Bacteria</taxon>
        <taxon>Pseudomonadati</taxon>
        <taxon>Pseudomonadota</taxon>
        <taxon>Gammaproteobacteria</taxon>
        <taxon>Alteromonadales</taxon>
        <taxon>Alteromonadaceae</taxon>
        <taxon>Agaribacter</taxon>
    </lineage>
</organism>
<dbReference type="InterPro" id="IPR036291">
    <property type="entry name" value="NAD(P)-bd_dom_sf"/>
</dbReference>
<sequence length="357" mass="38371">MPISRRQFIAGTLAGLSVNPIVGVAAPSKKVGVALLGLGYYSTDVLAPAFKFTKHCKLKGIVTGSPSKIPSWQTRYGISDGNVYTYDNMHSIANNDEIDVVYVVTPTATHLKFALMAAAAGKHVWCEKPMAMTVKECQGMITACKKNNVKLSIGYRMQHEPNTRAMAELGATNPFGNIQAVSAFAGYAGRAGPSDYWRMKPEMGGGALYDMGVYAINGVRYVTGLEPTAVKARIEHTAGFDHVDATTYFTLQLPSGVEADCGTSVVKGFNHLKIQCKNGWYELNPMQPYSGVVAKSSTGLVLPAFEGNQQAKQMDDDALAILLDKAVMVPGEEGLKDINIVEKAFISANSNQAFVNV</sequence>
<keyword evidence="7" id="KW-1185">Reference proteome</keyword>
<name>A0AA37SXP6_9ALTE</name>
<dbReference type="PRINTS" id="PR01775">
    <property type="entry name" value="GLFROXRDTASE"/>
</dbReference>
<evidence type="ECO:0000259" key="5">
    <source>
        <dbReference type="Pfam" id="PF22725"/>
    </source>
</evidence>
<evidence type="ECO:0000313" key="7">
    <source>
        <dbReference type="Proteomes" id="UP001156601"/>
    </source>
</evidence>
<protein>
    <submittedName>
        <fullName evidence="6">Glucose-fructose oxidoreductase</fullName>
    </submittedName>
</protein>
<dbReference type="InterPro" id="IPR000683">
    <property type="entry name" value="Gfo/Idh/MocA-like_OxRdtase_N"/>
</dbReference>
<reference evidence="6" key="2">
    <citation type="submission" date="2023-01" db="EMBL/GenBank/DDBJ databases">
        <title>Draft genome sequence of Agaribacter marinus strain NBRC 110023.</title>
        <authorList>
            <person name="Sun Q."/>
            <person name="Mori K."/>
        </authorList>
    </citation>
    <scope>NUCLEOTIDE SEQUENCE</scope>
    <source>
        <strain evidence="6">NBRC 110023</strain>
    </source>
</reference>
<dbReference type="Gene3D" id="3.40.50.720">
    <property type="entry name" value="NAD(P)-binding Rossmann-like Domain"/>
    <property type="match status" value="1"/>
</dbReference>
<dbReference type="RefSeq" id="WP_284217991.1">
    <property type="nucleotide sequence ID" value="NZ_BSOT01000006.1"/>
</dbReference>
<dbReference type="PANTHER" id="PTHR22604">
    <property type="entry name" value="OXIDOREDUCTASES"/>
    <property type="match status" value="1"/>
</dbReference>
<comment type="caution">
    <text evidence="6">The sequence shown here is derived from an EMBL/GenBank/DDBJ whole genome shotgun (WGS) entry which is preliminary data.</text>
</comment>
<evidence type="ECO:0000256" key="3">
    <source>
        <dbReference type="ARBA" id="ARBA00023002"/>
    </source>
</evidence>
<dbReference type="Pfam" id="PF22725">
    <property type="entry name" value="GFO_IDH_MocA_C3"/>
    <property type="match status" value="1"/>
</dbReference>
<keyword evidence="3" id="KW-0560">Oxidoreductase</keyword>